<accession>A0A6P5GA38</accession>
<evidence type="ECO:0000256" key="1">
    <source>
        <dbReference type="ARBA" id="ARBA00004141"/>
    </source>
</evidence>
<evidence type="ECO:0000256" key="6">
    <source>
        <dbReference type="RuleBase" id="RU363077"/>
    </source>
</evidence>
<evidence type="ECO:0000313" key="10">
    <source>
        <dbReference type="RefSeq" id="XP_020102703.1"/>
    </source>
</evidence>
<feature type="domain" description="EamA" evidence="8">
    <location>
        <begin position="35"/>
        <end position="171"/>
    </location>
</feature>
<gene>
    <name evidence="10" type="primary">LOC109720195</name>
</gene>
<keyword evidence="3 6" id="KW-0812">Transmembrane</keyword>
<feature type="transmembrane region" description="Helical" evidence="6">
    <location>
        <begin position="204"/>
        <end position="224"/>
    </location>
</feature>
<comment type="similarity">
    <text evidence="2 6">Belongs to the drug/metabolite transporter (DMT) superfamily. Plant drug/metabolite exporter (P-DME) (TC 2.A.7.4) family.</text>
</comment>
<evidence type="ECO:0000259" key="8">
    <source>
        <dbReference type="Pfam" id="PF00892"/>
    </source>
</evidence>
<dbReference type="AlphaFoldDB" id="A0A6P5GA38"/>
<dbReference type="InterPro" id="IPR030184">
    <property type="entry name" value="WAT1-related"/>
</dbReference>
<dbReference type="InterPro" id="IPR037185">
    <property type="entry name" value="EmrE-like"/>
</dbReference>
<dbReference type="Proteomes" id="UP000515123">
    <property type="component" value="Linkage group 14"/>
</dbReference>
<dbReference type="SUPFAM" id="SSF103481">
    <property type="entry name" value="Multidrug resistance efflux transporter EmrE"/>
    <property type="match status" value="2"/>
</dbReference>
<dbReference type="RefSeq" id="XP_020102703.1">
    <property type="nucleotide sequence ID" value="XM_020247114.1"/>
</dbReference>
<feature type="domain" description="EamA" evidence="8">
    <location>
        <begin position="206"/>
        <end position="344"/>
    </location>
</feature>
<organism evidence="9 10">
    <name type="scientific">Ananas comosus</name>
    <name type="common">Pineapple</name>
    <name type="synonym">Ananas ananas</name>
    <dbReference type="NCBI Taxonomy" id="4615"/>
    <lineage>
        <taxon>Eukaryota</taxon>
        <taxon>Viridiplantae</taxon>
        <taxon>Streptophyta</taxon>
        <taxon>Embryophyta</taxon>
        <taxon>Tracheophyta</taxon>
        <taxon>Spermatophyta</taxon>
        <taxon>Magnoliopsida</taxon>
        <taxon>Liliopsida</taxon>
        <taxon>Poales</taxon>
        <taxon>Bromeliaceae</taxon>
        <taxon>Bromelioideae</taxon>
        <taxon>Ananas</taxon>
    </lineage>
</organism>
<reference evidence="10" key="2">
    <citation type="submission" date="2025-08" db="UniProtKB">
        <authorList>
            <consortium name="RefSeq"/>
        </authorList>
    </citation>
    <scope>IDENTIFICATION</scope>
    <source>
        <tissue evidence="10">Leaf</tissue>
    </source>
</reference>
<feature type="transmembrane region" description="Helical" evidence="6">
    <location>
        <begin position="236"/>
        <end position="257"/>
    </location>
</feature>
<feature type="transmembrane region" description="Helical" evidence="6">
    <location>
        <begin position="93"/>
        <end position="112"/>
    </location>
</feature>
<feature type="region of interest" description="Disordered" evidence="7">
    <location>
        <begin position="1"/>
        <end position="29"/>
    </location>
</feature>
<dbReference type="PANTHER" id="PTHR31218">
    <property type="entry name" value="WAT1-RELATED PROTEIN"/>
    <property type="match status" value="1"/>
</dbReference>
<feature type="transmembrane region" description="Helical" evidence="6">
    <location>
        <begin position="118"/>
        <end position="140"/>
    </location>
</feature>
<dbReference type="OrthoDB" id="1728340at2759"/>
<feature type="transmembrane region" description="Helical" evidence="6">
    <location>
        <begin position="326"/>
        <end position="345"/>
    </location>
</feature>
<comment type="subcellular location">
    <subcellularLocation>
        <location evidence="1 6">Membrane</location>
        <topology evidence="1 6">Multi-pass membrane protein</topology>
    </subcellularLocation>
</comment>
<protein>
    <recommendedName>
        <fullName evidence="6">WAT1-related protein</fullName>
    </recommendedName>
</protein>
<keyword evidence="9" id="KW-1185">Reference proteome</keyword>
<evidence type="ECO:0000313" key="9">
    <source>
        <dbReference type="Proteomes" id="UP000515123"/>
    </source>
</evidence>
<dbReference type="GO" id="GO:0016020">
    <property type="term" value="C:membrane"/>
    <property type="evidence" value="ECO:0007669"/>
    <property type="project" value="UniProtKB-SubCell"/>
</dbReference>
<dbReference type="Pfam" id="PF00892">
    <property type="entry name" value="EamA"/>
    <property type="match status" value="2"/>
</dbReference>
<dbReference type="Gramene" id="Aco006375.1.mrna1">
    <property type="protein sequence ID" value="Aco006375.1.mrna1"/>
    <property type="gene ID" value="Aco006375.1.path1"/>
</dbReference>
<evidence type="ECO:0000256" key="3">
    <source>
        <dbReference type="ARBA" id="ARBA00022692"/>
    </source>
</evidence>
<reference evidence="9" key="1">
    <citation type="journal article" date="2015" name="Nat. Genet.">
        <title>The pineapple genome and the evolution of CAM photosynthesis.</title>
        <authorList>
            <person name="Ming R."/>
            <person name="VanBuren R."/>
            <person name="Wai C.M."/>
            <person name="Tang H."/>
            <person name="Schatz M.C."/>
            <person name="Bowers J.E."/>
            <person name="Lyons E."/>
            <person name="Wang M.L."/>
            <person name="Chen J."/>
            <person name="Biggers E."/>
            <person name="Zhang J."/>
            <person name="Huang L."/>
            <person name="Zhang L."/>
            <person name="Miao W."/>
            <person name="Zhang J."/>
            <person name="Ye Z."/>
            <person name="Miao C."/>
            <person name="Lin Z."/>
            <person name="Wang H."/>
            <person name="Zhou H."/>
            <person name="Yim W.C."/>
            <person name="Priest H.D."/>
            <person name="Zheng C."/>
            <person name="Woodhouse M."/>
            <person name="Edger P.P."/>
            <person name="Guyot R."/>
            <person name="Guo H.B."/>
            <person name="Guo H."/>
            <person name="Zheng G."/>
            <person name="Singh R."/>
            <person name="Sharma A."/>
            <person name="Min X."/>
            <person name="Zheng Y."/>
            <person name="Lee H."/>
            <person name="Gurtowski J."/>
            <person name="Sedlazeck F.J."/>
            <person name="Harkess A."/>
            <person name="McKain M.R."/>
            <person name="Liao Z."/>
            <person name="Fang J."/>
            <person name="Liu J."/>
            <person name="Zhang X."/>
            <person name="Zhang Q."/>
            <person name="Hu W."/>
            <person name="Qin Y."/>
            <person name="Wang K."/>
            <person name="Chen L.Y."/>
            <person name="Shirley N."/>
            <person name="Lin Y.R."/>
            <person name="Liu L.Y."/>
            <person name="Hernandez A.G."/>
            <person name="Wright C.L."/>
            <person name="Bulone V."/>
            <person name="Tuskan G.A."/>
            <person name="Heath K."/>
            <person name="Zee F."/>
            <person name="Moore P.H."/>
            <person name="Sunkar R."/>
            <person name="Leebens-Mack J.H."/>
            <person name="Mockler T."/>
            <person name="Bennetzen J.L."/>
            <person name="Freeling M."/>
            <person name="Sankoff D."/>
            <person name="Paterson A.H."/>
            <person name="Zhu X."/>
            <person name="Yang X."/>
            <person name="Smith J.A."/>
            <person name="Cushman J.C."/>
            <person name="Paull R.E."/>
            <person name="Yu Q."/>
        </authorList>
    </citation>
    <scope>NUCLEOTIDE SEQUENCE [LARGE SCALE GENOMIC DNA]</scope>
    <source>
        <strain evidence="9">cv. F153</strain>
    </source>
</reference>
<feature type="transmembrane region" description="Helical" evidence="6">
    <location>
        <begin position="59"/>
        <end position="81"/>
    </location>
</feature>
<evidence type="ECO:0000256" key="5">
    <source>
        <dbReference type="ARBA" id="ARBA00023136"/>
    </source>
</evidence>
<dbReference type="InterPro" id="IPR000620">
    <property type="entry name" value="EamA_dom"/>
</dbReference>
<evidence type="ECO:0000256" key="4">
    <source>
        <dbReference type="ARBA" id="ARBA00022989"/>
    </source>
</evidence>
<keyword evidence="4 6" id="KW-1133">Transmembrane helix</keyword>
<proteinExistence type="inferred from homology"/>
<feature type="transmembrane region" description="Helical" evidence="6">
    <location>
        <begin position="300"/>
        <end position="320"/>
    </location>
</feature>
<feature type="compositionally biased region" description="Gly residues" evidence="7">
    <location>
        <begin position="1"/>
        <end position="12"/>
    </location>
</feature>
<evidence type="ECO:0000256" key="2">
    <source>
        <dbReference type="ARBA" id="ARBA00007635"/>
    </source>
</evidence>
<feature type="transmembrane region" description="Helical" evidence="6">
    <location>
        <begin position="272"/>
        <end position="293"/>
    </location>
</feature>
<keyword evidence="5 6" id="KW-0472">Membrane</keyword>
<feature type="compositionally biased region" description="Basic and acidic residues" evidence="7">
    <location>
        <begin position="13"/>
        <end position="28"/>
    </location>
</feature>
<evidence type="ECO:0000256" key="7">
    <source>
        <dbReference type="SAM" id="MobiDB-lite"/>
    </source>
</evidence>
<name>A0A6P5GA38_ANACO</name>
<feature type="transmembrane region" description="Helical" evidence="6">
    <location>
        <begin position="152"/>
        <end position="174"/>
    </location>
</feature>
<sequence>MSMSMGGGSGGGGDHDHIDHDDGSRGGDRSPTVAMVAVQVGFAGLNVVSKLAMDSGMSPYVLIAYRNLVATLFLAPLAFFLERKTRMELTGKVLFQIFLCSIFGATMNQILYFEGLKYSTPTIACALGNTLPAITFIMAVPFRMETVGIKSLAGQAKVAGTVLCVGGSMLMTFYKGSLIKLWPSHIHWRYAENATAGGGGSGNMALGAVLVIASCFAWSIWFIIQTKMSKSFASPYTSTAIMSLMAGLQCSVIGVGVEWRLSAWALGWDIRLAAVLYIGIIGSGLAFALMSWCIQKRGPLYVSMFSPLLLVIVAILGWAILDEKLYVGSAVGSALIVGGLYMVLWGKGREMKKMMNLDDKIVEVVQQERGVVGSPTLPIYLNSSNQEDQCGQP</sequence>
<dbReference type="GO" id="GO:0022857">
    <property type="term" value="F:transmembrane transporter activity"/>
    <property type="evidence" value="ECO:0007669"/>
    <property type="project" value="InterPro"/>
</dbReference>
<dbReference type="GeneID" id="109720195"/>